<dbReference type="Pfam" id="PF08528">
    <property type="entry name" value="Whi5"/>
    <property type="match status" value="1"/>
</dbReference>
<dbReference type="InterPro" id="IPR013734">
    <property type="entry name" value="TF_Nrm1/Whi5"/>
</dbReference>
<dbReference type="GO" id="GO:0000082">
    <property type="term" value="P:G1/S transition of mitotic cell cycle"/>
    <property type="evidence" value="ECO:0007669"/>
    <property type="project" value="InterPro"/>
</dbReference>
<protein>
    <submittedName>
        <fullName evidence="10">Uncharacterized protein</fullName>
    </submittedName>
</protein>
<dbReference type="Proteomes" id="UP000240883">
    <property type="component" value="Unassembled WGS sequence"/>
</dbReference>
<proteinExistence type="inferred from homology"/>
<evidence type="ECO:0000313" key="10">
    <source>
        <dbReference type="EMBL" id="PSN71281.1"/>
    </source>
</evidence>
<dbReference type="EMBL" id="KZ678131">
    <property type="protein sequence ID" value="PSN71281.1"/>
    <property type="molecule type" value="Genomic_DNA"/>
</dbReference>
<dbReference type="GO" id="GO:0005737">
    <property type="term" value="C:cytoplasm"/>
    <property type="evidence" value="ECO:0007669"/>
    <property type="project" value="UniProtKB-SubCell"/>
</dbReference>
<feature type="compositionally biased region" description="Low complexity" evidence="9">
    <location>
        <begin position="47"/>
        <end position="71"/>
    </location>
</feature>
<comment type="subcellular location">
    <subcellularLocation>
        <location evidence="2">Cytoplasm</location>
    </subcellularLocation>
    <subcellularLocation>
        <location evidence="1">Nucleus</location>
    </subcellularLocation>
</comment>
<evidence type="ECO:0000256" key="2">
    <source>
        <dbReference type="ARBA" id="ARBA00004496"/>
    </source>
</evidence>
<evidence type="ECO:0000256" key="1">
    <source>
        <dbReference type="ARBA" id="ARBA00004123"/>
    </source>
</evidence>
<feature type="region of interest" description="Disordered" evidence="9">
    <location>
        <begin position="219"/>
        <end position="289"/>
    </location>
</feature>
<gene>
    <name evidence="10" type="ORF">BS50DRAFT_598279</name>
</gene>
<keyword evidence="11" id="KW-1185">Reference proteome</keyword>
<feature type="compositionally biased region" description="Polar residues" evidence="9">
    <location>
        <begin position="72"/>
        <end position="92"/>
    </location>
</feature>
<reference evidence="10 11" key="1">
    <citation type="journal article" date="2018" name="Front. Microbiol.">
        <title>Genome-Wide Analysis of Corynespora cassiicola Leaf Fall Disease Putative Effectors.</title>
        <authorList>
            <person name="Lopez D."/>
            <person name="Ribeiro S."/>
            <person name="Label P."/>
            <person name="Fumanal B."/>
            <person name="Venisse J.S."/>
            <person name="Kohler A."/>
            <person name="de Oliveira R.R."/>
            <person name="Labutti K."/>
            <person name="Lipzen A."/>
            <person name="Lail K."/>
            <person name="Bauer D."/>
            <person name="Ohm R.A."/>
            <person name="Barry K.W."/>
            <person name="Spatafora J."/>
            <person name="Grigoriev I.V."/>
            <person name="Martin F.M."/>
            <person name="Pujade-Renaud V."/>
        </authorList>
    </citation>
    <scope>NUCLEOTIDE SEQUENCE [LARGE SCALE GENOMIC DNA]</scope>
    <source>
        <strain evidence="10 11">Philippines</strain>
    </source>
</reference>
<comment type="similarity">
    <text evidence="3">Belongs to the WHI5/NRM1 family.</text>
</comment>
<evidence type="ECO:0000256" key="6">
    <source>
        <dbReference type="ARBA" id="ARBA00023015"/>
    </source>
</evidence>
<feature type="compositionally biased region" description="Polar residues" evidence="9">
    <location>
        <begin position="273"/>
        <end position="289"/>
    </location>
</feature>
<dbReference type="GO" id="GO:0003712">
    <property type="term" value="F:transcription coregulator activity"/>
    <property type="evidence" value="ECO:0007669"/>
    <property type="project" value="TreeGrafter"/>
</dbReference>
<accession>A0A2T2P0T0</accession>
<dbReference type="STRING" id="1448308.A0A2T2P0T0"/>
<evidence type="ECO:0000313" key="11">
    <source>
        <dbReference type="Proteomes" id="UP000240883"/>
    </source>
</evidence>
<evidence type="ECO:0000256" key="8">
    <source>
        <dbReference type="ARBA" id="ARBA00023242"/>
    </source>
</evidence>
<evidence type="ECO:0000256" key="5">
    <source>
        <dbReference type="ARBA" id="ARBA00022491"/>
    </source>
</evidence>
<dbReference type="PANTHER" id="PTHR28246">
    <property type="entry name" value="G1-SPECIFIC TRANSCRIPTIONAL REPRESSOR WHI5-RELATED"/>
    <property type="match status" value="1"/>
</dbReference>
<evidence type="ECO:0000256" key="9">
    <source>
        <dbReference type="SAM" id="MobiDB-lite"/>
    </source>
</evidence>
<keyword evidence="4" id="KW-0963">Cytoplasm</keyword>
<feature type="region of interest" description="Disordered" evidence="9">
    <location>
        <begin position="305"/>
        <end position="447"/>
    </location>
</feature>
<keyword evidence="5" id="KW-0678">Repressor</keyword>
<evidence type="ECO:0000256" key="7">
    <source>
        <dbReference type="ARBA" id="ARBA00023163"/>
    </source>
</evidence>
<organism evidence="10 11">
    <name type="scientific">Corynespora cassiicola Philippines</name>
    <dbReference type="NCBI Taxonomy" id="1448308"/>
    <lineage>
        <taxon>Eukaryota</taxon>
        <taxon>Fungi</taxon>
        <taxon>Dikarya</taxon>
        <taxon>Ascomycota</taxon>
        <taxon>Pezizomycotina</taxon>
        <taxon>Dothideomycetes</taxon>
        <taxon>Pleosporomycetidae</taxon>
        <taxon>Pleosporales</taxon>
        <taxon>Corynesporascaceae</taxon>
        <taxon>Corynespora</taxon>
    </lineage>
</organism>
<keyword evidence="7" id="KW-0804">Transcription</keyword>
<dbReference type="AlphaFoldDB" id="A0A2T2P0T0"/>
<keyword evidence="8" id="KW-0539">Nucleus</keyword>
<feature type="compositionally biased region" description="Basic residues" evidence="9">
    <location>
        <begin position="18"/>
        <end position="27"/>
    </location>
</feature>
<dbReference type="InterPro" id="IPR039198">
    <property type="entry name" value="Srl3/Whi5"/>
</dbReference>
<evidence type="ECO:0000256" key="4">
    <source>
        <dbReference type="ARBA" id="ARBA00022490"/>
    </source>
</evidence>
<evidence type="ECO:0000256" key="3">
    <source>
        <dbReference type="ARBA" id="ARBA00006922"/>
    </source>
</evidence>
<sequence>MSASPRLPSAALDNITHHHHHHHHHNVHQPPPANLSIPALYPKTPLSDPQPSPASHASSAFAAPQFPSLSSNVSTSTGADTDLTSPASQPLPQTKPLGRMKPPSPAYAHVDHVRLPQPAPSSIDTANLPRTGDTAASPMSVTSPAAHGFKRTADGAVKTAMVSPDSAVGPRPAPAPAHKRTKSMETGAGSRIGELSAQLKTRLSYAMVKVQNGWEKQSLEELEEQSSQRGSPISAPGRAESSRLTLESPRSIDRRRRPSGMSENSDLMMMSPGQGTPSQLSRSLGSTPSFWPKPAMHASVNLMSVTDTAPPLGPPADMGPRRKRRSSTSHAPPPLLSASPRKHFSDLSGMAMPRTPATPRPGILRMPSKQDEKDAVDTLLFMSSPKNAGRPSHGSADAPHPSPLRSEIPPRRVMFETQPVVDKVPNNRHMPAPSKPHAAYYDAGPTR</sequence>
<dbReference type="OrthoDB" id="2359117at2759"/>
<keyword evidence="6" id="KW-0805">Transcription regulation</keyword>
<name>A0A2T2P0T0_CORCC</name>
<dbReference type="PANTHER" id="PTHR28246:SF1">
    <property type="entry name" value="G1-SPECIFIC TRANSCRIPTIONAL REPRESSOR WHI5-RELATED"/>
    <property type="match status" value="1"/>
</dbReference>
<feature type="region of interest" description="Disordered" evidence="9">
    <location>
        <begin position="18"/>
        <end position="148"/>
    </location>
</feature>
<feature type="region of interest" description="Disordered" evidence="9">
    <location>
        <begin position="162"/>
        <end position="192"/>
    </location>
</feature>
<dbReference type="GO" id="GO:0033309">
    <property type="term" value="C:SBF transcription complex"/>
    <property type="evidence" value="ECO:0007669"/>
    <property type="project" value="TreeGrafter"/>
</dbReference>